<sequence>MKRKVKKLHAARAKYLSVVSDLEAEIIDKVAFEFSIEYQPSDGFIILHLEDLKNASLESCLEVIYEKGVLTYGDYLRLTI</sequence>
<dbReference type="AlphaFoldDB" id="A0A1I7IWE1"/>
<accession>A0A1I7IWE1</accession>
<protein>
    <submittedName>
        <fullName evidence="1">Uncharacterized protein</fullName>
    </submittedName>
</protein>
<evidence type="ECO:0000313" key="1">
    <source>
        <dbReference type="EMBL" id="SFU77250.1"/>
    </source>
</evidence>
<proteinExistence type="predicted"/>
<gene>
    <name evidence="1" type="ORF">SAMN05216480_12333</name>
</gene>
<evidence type="ECO:0000313" key="2">
    <source>
        <dbReference type="Proteomes" id="UP000199138"/>
    </source>
</evidence>
<dbReference type="RefSeq" id="WP_093026574.1">
    <property type="nucleotide sequence ID" value="NZ_FPBK01000023.1"/>
</dbReference>
<organism evidence="1 2">
    <name type="scientific">Pustulibacterium marinum</name>
    <dbReference type="NCBI Taxonomy" id="1224947"/>
    <lineage>
        <taxon>Bacteria</taxon>
        <taxon>Pseudomonadati</taxon>
        <taxon>Bacteroidota</taxon>
        <taxon>Flavobacteriia</taxon>
        <taxon>Flavobacteriales</taxon>
        <taxon>Flavobacteriaceae</taxon>
        <taxon>Pustulibacterium</taxon>
    </lineage>
</organism>
<reference evidence="2" key="1">
    <citation type="submission" date="2016-10" db="EMBL/GenBank/DDBJ databases">
        <authorList>
            <person name="Varghese N."/>
            <person name="Submissions S."/>
        </authorList>
    </citation>
    <scope>NUCLEOTIDE SEQUENCE [LARGE SCALE GENOMIC DNA]</scope>
    <source>
        <strain evidence="2">CGMCC 1.12333</strain>
    </source>
</reference>
<dbReference type="Proteomes" id="UP000199138">
    <property type="component" value="Unassembled WGS sequence"/>
</dbReference>
<dbReference type="EMBL" id="FPBK01000023">
    <property type="protein sequence ID" value="SFU77250.1"/>
    <property type="molecule type" value="Genomic_DNA"/>
</dbReference>
<dbReference type="STRING" id="1224947.SAMN05216480_12333"/>
<name>A0A1I7IWE1_9FLAO</name>
<keyword evidence="2" id="KW-1185">Reference proteome</keyword>